<dbReference type="FunFam" id="3.30.830.10:FF:000008">
    <property type="entry name" value="Mitochondrial-processing peptidase subunit beta"/>
    <property type="match status" value="1"/>
</dbReference>
<evidence type="ECO:0000256" key="3">
    <source>
        <dbReference type="ARBA" id="ARBA00023049"/>
    </source>
</evidence>
<dbReference type="PROSITE" id="PS00143">
    <property type="entry name" value="INSULINASE"/>
    <property type="match status" value="1"/>
</dbReference>
<dbReference type="SUPFAM" id="SSF63411">
    <property type="entry name" value="LuxS/MPP-like metallohydrolase"/>
    <property type="match status" value="2"/>
</dbReference>
<dbReference type="STRING" id="996342.SAMN05443551_3399"/>
<dbReference type="Proteomes" id="UP000184221">
    <property type="component" value="Unassembled WGS sequence"/>
</dbReference>
<keyword evidence="8" id="KW-1185">Reference proteome</keyword>
<dbReference type="RefSeq" id="WP_072779225.1">
    <property type="nucleotide sequence ID" value="NZ_FQXC01000004.1"/>
</dbReference>
<dbReference type="InterPro" id="IPR007863">
    <property type="entry name" value="Peptidase_M16_C"/>
</dbReference>
<dbReference type="AlphaFoldDB" id="A0A1M5WCW3"/>
<dbReference type="Pfam" id="PF00675">
    <property type="entry name" value="Peptidase_M16"/>
    <property type="match status" value="1"/>
</dbReference>
<reference evidence="7 8" key="1">
    <citation type="submission" date="2016-11" db="EMBL/GenBank/DDBJ databases">
        <authorList>
            <person name="Jaros S."/>
            <person name="Januszkiewicz K."/>
            <person name="Wedrychowicz H."/>
        </authorList>
    </citation>
    <scope>NUCLEOTIDE SEQUENCE [LARGE SCALE GENOMIC DNA]</scope>
    <source>
        <strain evidence="7 8">DSM 29431</strain>
    </source>
</reference>
<dbReference type="Gene3D" id="3.30.830.10">
    <property type="entry name" value="Metalloenzyme, LuxS/M16 peptidase-like"/>
    <property type="match status" value="2"/>
</dbReference>
<dbReference type="PANTHER" id="PTHR11851">
    <property type="entry name" value="METALLOPROTEASE"/>
    <property type="match status" value="1"/>
</dbReference>
<evidence type="ECO:0000256" key="1">
    <source>
        <dbReference type="ARBA" id="ARBA00001947"/>
    </source>
</evidence>
<dbReference type="InterPro" id="IPR050361">
    <property type="entry name" value="MPP/UQCRC_Complex"/>
</dbReference>
<dbReference type="GO" id="GO:0004222">
    <property type="term" value="F:metalloendopeptidase activity"/>
    <property type="evidence" value="ECO:0007669"/>
    <property type="project" value="InterPro"/>
</dbReference>
<dbReference type="GO" id="GO:0006508">
    <property type="term" value="P:proteolysis"/>
    <property type="evidence" value="ECO:0007669"/>
    <property type="project" value="InterPro"/>
</dbReference>
<keyword evidence="3" id="KW-0378">Hydrolase</keyword>
<dbReference type="PANTHER" id="PTHR11851:SF49">
    <property type="entry name" value="MITOCHONDRIAL-PROCESSING PEPTIDASE SUBUNIT ALPHA"/>
    <property type="match status" value="1"/>
</dbReference>
<proteinExistence type="inferred from homology"/>
<name>A0A1M5WCW3_9RHOB</name>
<protein>
    <submittedName>
        <fullName evidence="7">Predicted Zn-dependent peptidase</fullName>
    </submittedName>
</protein>
<feature type="domain" description="Peptidase M16 N-terminal" evidence="5">
    <location>
        <begin position="13"/>
        <end position="159"/>
    </location>
</feature>
<evidence type="ECO:0000259" key="5">
    <source>
        <dbReference type="Pfam" id="PF00675"/>
    </source>
</evidence>
<gene>
    <name evidence="7" type="ORF">SAMN05443551_3399</name>
</gene>
<organism evidence="7 8">
    <name type="scientific">Marivita hallyeonensis</name>
    <dbReference type="NCBI Taxonomy" id="996342"/>
    <lineage>
        <taxon>Bacteria</taxon>
        <taxon>Pseudomonadati</taxon>
        <taxon>Pseudomonadota</taxon>
        <taxon>Alphaproteobacteria</taxon>
        <taxon>Rhodobacterales</taxon>
        <taxon>Roseobacteraceae</taxon>
        <taxon>Marivita</taxon>
    </lineage>
</organism>
<evidence type="ECO:0000313" key="7">
    <source>
        <dbReference type="EMBL" id="SHH85409.1"/>
    </source>
</evidence>
<dbReference type="InterPro" id="IPR011249">
    <property type="entry name" value="Metalloenz_LuxS/M16"/>
</dbReference>
<comment type="cofactor">
    <cofactor evidence="1">
        <name>Zn(2+)</name>
        <dbReference type="ChEBI" id="CHEBI:29105"/>
    </cofactor>
</comment>
<dbReference type="OrthoDB" id="9811314at2"/>
<evidence type="ECO:0000256" key="2">
    <source>
        <dbReference type="ARBA" id="ARBA00007261"/>
    </source>
</evidence>
<accession>A0A1M5WCW3</accession>
<dbReference type="InterPro" id="IPR011765">
    <property type="entry name" value="Pept_M16_N"/>
</dbReference>
<dbReference type="InterPro" id="IPR001431">
    <property type="entry name" value="Pept_M16_Zn_BS"/>
</dbReference>
<dbReference type="EMBL" id="FQXC01000004">
    <property type="protein sequence ID" value="SHH85409.1"/>
    <property type="molecule type" value="Genomic_DNA"/>
</dbReference>
<evidence type="ECO:0000313" key="8">
    <source>
        <dbReference type="Proteomes" id="UP000184221"/>
    </source>
</evidence>
<dbReference type="Pfam" id="PF05193">
    <property type="entry name" value="Peptidase_M16_C"/>
    <property type="match status" value="1"/>
</dbReference>
<keyword evidence="3" id="KW-0645">Protease</keyword>
<dbReference type="GO" id="GO:0046872">
    <property type="term" value="F:metal ion binding"/>
    <property type="evidence" value="ECO:0007669"/>
    <property type="project" value="InterPro"/>
</dbReference>
<keyword evidence="3" id="KW-0482">Metalloprotease</keyword>
<sequence length="420" mass="45940">MTVQTATLSNGFRIVTEHMPGLESAAIGIWVTAGGRHERPEQNGIAHFLEHMAFKGTETRSALQIAEAIEDVGGYINAYTSREVTAYYARVLRNDVGLALDVISDILRNPVFDPKEIEVERHVILQEIGQALDTPDDVIFDWLQERAYPDQALGRTILGETDRVSAFSKEDLSTFVTEHYGPSQMILAAAGAVEHDSIVKQAEQMFGDMAERPALVADAARFQGGESRHVKDLEQAHIALAFESPGYRDTDFYVAQVYSVALGGGMSSRLFQEIREKRGLCYTIFAQTGAYSDTGMTTIYAGTSGEEILDLTHLTVDEMKRAAEDMSPAEVARARAQMKAGLLMGLESPSSRTERLARMTQIWGEVPPLEDTVSRIDSVTTGDVRAFAEHLACKAPAALALYGPVQAAPGLDALQQRRVA</sequence>
<evidence type="ECO:0000256" key="4">
    <source>
        <dbReference type="RuleBase" id="RU004447"/>
    </source>
</evidence>
<evidence type="ECO:0000259" key="6">
    <source>
        <dbReference type="Pfam" id="PF05193"/>
    </source>
</evidence>
<feature type="domain" description="Peptidase M16 C-terminal" evidence="6">
    <location>
        <begin position="167"/>
        <end position="338"/>
    </location>
</feature>
<comment type="similarity">
    <text evidence="2 4">Belongs to the peptidase M16 family.</text>
</comment>